<sequence>MRLLRFSFYIAIAAIPMTLPAPVSLPSHLIRLHASDGAQIAVSLHGGHLCSWRSADGIERLFLSRRSAWQDGVAIRGGMPVIFPQFANQGPMTKHGFARDLPWTLLASEVDATGAGVMRLGLTDSAQTSALAGQFSLELVLRFSGSQLISTLQVTNTGTTGFSFTAALHTYLQTPVASTRIGGLHGHRYRDSIDQARSKIEMQAALQITQEIDRIYTQVTAPVTLTSDTGRLDIGQTGFEDVVVWNPWIDKAASLSDMQPSEYQEFVCIEAALIEQPCTLAPGQTWQGQQTLLASTTPFTPVQETTP</sequence>
<dbReference type="CDD" id="cd09020">
    <property type="entry name" value="D-hex-6-P-epi_like"/>
    <property type="match status" value="1"/>
</dbReference>
<accession>A0ABP7TVF7</accession>
<evidence type="ECO:0000313" key="5">
    <source>
        <dbReference type="EMBL" id="GAA4031605.1"/>
    </source>
</evidence>
<dbReference type="InterPro" id="IPR014718">
    <property type="entry name" value="GH-type_carb-bd"/>
</dbReference>
<organism evidence="5 6">
    <name type="scientific">Actimicrobium antarcticum</name>
    <dbReference type="NCBI Taxonomy" id="1051899"/>
    <lineage>
        <taxon>Bacteria</taxon>
        <taxon>Pseudomonadati</taxon>
        <taxon>Pseudomonadota</taxon>
        <taxon>Betaproteobacteria</taxon>
        <taxon>Burkholderiales</taxon>
        <taxon>Oxalobacteraceae</taxon>
        <taxon>Actimicrobium</taxon>
    </lineage>
</organism>
<name>A0ABP7TVF7_9BURK</name>
<comment type="similarity">
    <text evidence="2 4">Belongs to the glucose-6-phosphate 1-epimerase family.</text>
</comment>
<evidence type="ECO:0000256" key="2">
    <source>
        <dbReference type="ARBA" id="ARBA00005866"/>
    </source>
</evidence>
<dbReference type="InterPro" id="IPR008183">
    <property type="entry name" value="Aldose_1/G6P_1-epimerase"/>
</dbReference>
<dbReference type="PANTHER" id="PTHR11122">
    <property type="entry name" value="APOSPORY-ASSOCIATED PROTEIN C-RELATED"/>
    <property type="match status" value="1"/>
</dbReference>
<comment type="caution">
    <text evidence="5">The sequence shown here is derived from an EMBL/GenBank/DDBJ whole genome shotgun (WGS) entry which is preliminary data.</text>
</comment>
<dbReference type="PANTHER" id="PTHR11122:SF13">
    <property type="entry name" value="GLUCOSE-6-PHOSPHATE 1-EPIMERASE"/>
    <property type="match status" value="1"/>
</dbReference>
<reference evidence="6" key="1">
    <citation type="journal article" date="2019" name="Int. J. Syst. Evol. Microbiol.">
        <title>The Global Catalogue of Microorganisms (GCM) 10K type strain sequencing project: providing services to taxonomists for standard genome sequencing and annotation.</title>
        <authorList>
            <consortium name="The Broad Institute Genomics Platform"/>
            <consortium name="The Broad Institute Genome Sequencing Center for Infectious Disease"/>
            <person name="Wu L."/>
            <person name="Ma J."/>
        </authorList>
    </citation>
    <scope>NUCLEOTIDE SEQUENCE [LARGE SCALE GENOMIC DNA]</scope>
    <source>
        <strain evidence="6">JCM 16673</strain>
    </source>
</reference>
<gene>
    <name evidence="5" type="ORF">GCM10022212_32940</name>
</gene>
<dbReference type="InterPro" id="IPR011013">
    <property type="entry name" value="Gal_mutarotase_sf_dom"/>
</dbReference>
<evidence type="ECO:0000256" key="1">
    <source>
        <dbReference type="ARBA" id="ARBA00001096"/>
    </source>
</evidence>
<dbReference type="InterPro" id="IPR025532">
    <property type="entry name" value="G6P_1-epimerase"/>
</dbReference>
<protein>
    <recommendedName>
        <fullName evidence="4">Putative glucose-6-phosphate 1-epimerase</fullName>
        <ecNumber evidence="4">5.1.3.15</ecNumber>
    </recommendedName>
</protein>
<dbReference type="Pfam" id="PF01263">
    <property type="entry name" value="Aldose_epim"/>
    <property type="match status" value="1"/>
</dbReference>
<dbReference type="EMBL" id="BAAAZE010000013">
    <property type="protein sequence ID" value="GAA4031605.1"/>
    <property type="molecule type" value="Genomic_DNA"/>
</dbReference>
<comment type="catalytic activity">
    <reaction evidence="1">
        <text>alpha-D-glucose 6-phosphate = beta-D-glucose 6-phosphate</text>
        <dbReference type="Rhea" id="RHEA:16249"/>
        <dbReference type="ChEBI" id="CHEBI:58225"/>
        <dbReference type="ChEBI" id="CHEBI:58247"/>
        <dbReference type="EC" id="5.1.3.15"/>
    </reaction>
</comment>
<evidence type="ECO:0000256" key="4">
    <source>
        <dbReference type="PIRNR" id="PIRNR016020"/>
    </source>
</evidence>
<dbReference type="PIRSF" id="PIRSF016020">
    <property type="entry name" value="PHexose_mutarotase"/>
    <property type="match status" value="1"/>
</dbReference>
<dbReference type="Proteomes" id="UP001501353">
    <property type="component" value="Unassembled WGS sequence"/>
</dbReference>
<dbReference type="EC" id="5.1.3.15" evidence="4"/>
<keyword evidence="6" id="KW-1185">Reference proteome</keyword>
<proteinExistence type="inferred from homology"/>
<evidence type="ECO:0000256" key="3">
    <source>
        <dbReference type="ARBA" id="ARBA00023235"/>
    </source>
</evidence>
<evidence type="ECO:0000313" key="6">
    <source>
        <dbReference type="Proteomes" id="UP001501353"/>
    </source>
</evidence>
<keyword evidence="3 4" id="KW-0413">Isomerase</keyword>
<dbReference type="Gene3D" id="2.70.98.10">
    <property type="match status" value="1"/>
</dbReference>
<dbReference type="SUPFAM" id="SSF74650">
    <property type="entry name" value="Galactose mutarotase-like"/>
    <property type="match status" value="1"/>
</dbReference>